<dbReference type="Proteomes" id="UP000250235">
    <property type="component" value="Unassembled WGS sequence"/>
</dbReference>
<evidence type="ECO:0000256" key="1">
    <source>
        <dbReference type="SAM" id="MobiDB-lite"/>
    </source>
</evidence>
<keyword evidence="3" id="KW-1185">Reference proteome</keyword>
<feature type="region of interest" description="Disordered" evidence="1">
    <location>
        <begin position="1"/>
        <end position="127"/>
    </location>
</feature>
<proteinExistence type="predicted"/>
<feature type="compositionally biased region" description="Basic and acidic residues" evidence="1">
    <location>
        <begin position="102"/>
        <end position="117"/>
    </location>
</feature>
<dbReference type="AlphaFoldDB" id="A0A2Z7DJ80"/>
<name>A0A2Z7DJ80_9LAMI</name>
<accession>A0A2Z7DJ80</accession>
<organism evidence="2 3">
    <name type="scientific">Dorcoceras hygrometricum</name>
    <dbReference type="NCBI Taxonomy" id="472368"/>
    <lineage>
        <taxon>Eukaryota</taxon>
        <taxon>Viridiplantae</taxon>
        <taxon>Streptophyta</taxon>
        <taxon>Embryophyta</taxon>
        <taxon>Tracheophyta</taxon>
        <taxon>Spermatophyta</taxon>
        <taxon>Magnoliopsida</taxon>
        <taxon>eudicotyledons</taxon>
        <taxon>Gunneridae</taxon>
        <taxon>Pentapetalae</taxon>
        <taxon>asterids</taxon>
        <taxon>lamiids</taxon>
        <taxon>Lamiales</taxon>
        <taxon>Gesneriaceae</taxon>
        <taxon>Didymocarpoideae</taxon>
        <taxon>Trichosporeae</taxon>
        <taxon>Loxocarpinae</taxon>
        <taxon>Dorcoceras</taxon>
    </lineage>
</organism>
<feature type="compositionally biased region" description="Low complexity" evidence="1">
    <location>
        <begin position="60"/>
        <end position="72"/>
    </location>
</feature>
<reference evidence="2 3" key="1">
    <citation type="journal article" date="2015" name="Proc. Natl. Acad. Sci. U.S.A.">
        <title>The resurrection genome of Boea hygrometrica: A blueprint for survival of dehydration.</title>
        <authorList>
            <person name="Xiao L."/>
            <person name="Yang G."/>
            <person name="Zhang L."/>
            <person name="Yang X."/>
            <person name="Zhao S."/>
            <person name="Ji Z."/>
            <person name="Zhou Q."/>
            <person name="Hu M."/>
            <person name="Wang Y."/>
            <person name="Chen M."/>
            <person name="Xu Y."/>
            <person name="Jin H."/>
            <person name="Xiao X."/>
            <person name="Hu G."/>
            <person name="Bao F."/>
            <person name="Hu Y."/>
            <person name="Wan P."/>
            <person name="Li L."/>
            <person name="Deng X."/>
            <person name="Kuang T."/>
            <person name="Xiang C."/>
            <person name="Zhu J.K."/>
            <person name="Oliver M.J."/>
            <person name="He Y."/>
        </authorList>
    </citation>
    <scope>NUCLEOTIDE SEQUENCE [LARGE SCALE GENOMIC DNA]</scope>
    <source>
        <strain evidence="3">cv. XS01</strain>
    </source>
</reference>
<dbReference type="EMBL" id="KQ986879">
    <property type="protein sequence ID" value="KZV58071.1"/>
    <property type="molecule type" value="Genomic_DNA"/>
</dbReference>
<feature type="region of interest" description="Disordered" evidence="1">
    <location>
        <begin position="331"/>
        <end position="355"/>
    </location>
</feature>
<evidence type="ECO:0000313" key="3">
    <source>
        <dbReference type="Proteomes" id="UP000250235"/>
    </source>
</evidence>
<protein>
    <submittedName>
        <fullName evidence="2">Uncharacterized protein</fullName>
    </submittedName>
</protein>
<sequence length="392" mass="42734">MAARCRAKRGTSLPPPCAKHGAQQHWLRPSSCTTVREAAAKSRPPCAASANGIARDHARGGAPPCAEAPRPAAVDRQSGPRSEARILRQPALEGLKNSTRTESPRRGDRNKSDHEAAARAAAGGRRRRVALGGRVRVSMTFRVVRTNQYNQDLRLFHSTNGNHLESPNEGSSIDHQVTIHLHAQNITMFPTNETCETATAEPAVVGSVEEESIFGGIVVEQGPAAESIEERENEPVVESTAEVLRTTSADDVDFIIQQVVTETAQLETDEGELFDEPDVSRATAEDQAVEKVDELERWFDLPYEVLIAGDTEQMVTTASDTDEEMEPFTPIRSTTRSETPSSGCTRSADEISMNGFSSSNWTETIFRRRSAAHGGGVREREGGAASFRVFER</sequence>
<feature type="compositionally biased region" description="Polar residues" evidence="1">
    <location>
        <begin position="331"/>
        <end position="345"/>
    </location>
</feature>
<gene>
    <name evidence="2" type="ORF">F511_38680</name>
</gene>
<evidence type="ECO:0000313" key="2">
    <source>
        <dbReference type="EMBL" id="KZV58071.1"/>
    </source>
</evidence>